<sequence length="399" mass="42821">MPFFLSPSKSKPKVAPEAEEGVQSKSPMRRISGKLAKKVKRQLWRLDEVLHHVTHTQHDPNAERRGARARAQSLPASAQLFRAGVPPSPRSSRSGGTWDHKYARARSSFDRESYSTDSHGDRGQAVNVTPVAVNAPPMSAEIFPEERQSLEGLPAGVEPIISTPPQQEEAPEPEPALIDAPGPAPRLASEDEFASAVTVTVSSNHIAPPSPSLIPTAAERSQSPPPNPSSLPPSDDNERDADDAPAPRPEEYKSLAGPPAGEDPCVEPIISWPPPVEAEAPKSEPALIDAAAEEESIPTVVVSSDHTASPSPSLNPAAAEQSQSPPLSSSADELSRPSDESNREAVPAPYTYVLARIVPTPISLTPILPNMRHPFSTNLLTWWMCRNFMYDACSTSPAH</sequence>
<dbReference type="EMBL" id="KN817522">
    <property type="protein sequence ID" value="KJA28063.1"/>
    <property type="molecule type" value="Genomic_DNA"/>
</dbReference>
<feature type="compositionally biased region" description="Polar residues" evidence="1">
    <location>
        <begin position="320"/>
        <end position="332"/>
    </location>
</feature>
<proteinExistence type="predicted"/>
<name>A0A0D2MVQ9_HYPSF</name>
<evidence type="ECO:0000313" key="3">
    <source>
        <dbReference type="Proteomes" id="UP000054270"/>
    </source>
</evidence>
<accession>A0A0D2MVQ9</accession>
<feature type="compositionally biased region" description="Basic and acidic residues" evidence="1">
    <location>
        <begin position="333"/>
        <end position="343"/>
    </location>
</feature>
<feature type="region of interest" description="Disordered" evidence="1">
    <location>
        <begin position="298"/>
        <end position="344"/>
    </location>
</feature>
<organism evidence="2 3">
    <name type="scientific">Hypholoma sublateritium (strain FD-334 SS-4)</name>
    <dbReference type="NCBI Taxonomy" id="945553"/>
    <lineage>
        <taxon>Eukaryota</taxon>
        <taxon>Fungi</taxon>
        <taxon>Dikarya</taxon>
        <taxon>Basidiomycota</taxon>
        <taxon>Agaricomycotina</taxon>
        <taxon>Agaricomycetes</taxon>
        <taxon>Agaricomycetidae</taxon>
        <taxon>Agaricales</taxon>
        <taxon>Agaricineae</taxon>
        <taxon>Strophariaceae</taxon>
        <taxon>Hypholoma</taxon>
    </lineage>
</organism>
<evidence type="ECO:0000256" key="1">
    <source>
        <dbReference type="SAM" id="MobiDB-lite"/>
    </source>
</evidence>
<feature type="compositionally biased region" description="Basic and acidic residues" evidence="1">
    <location>
        <begin position="52"/>
        <end position="66"/>
    </location>
</feature>
<protein>
    <submittedName>
        <fullName evidence="2">Uncharacterized protein</fullName>
    </submittedName>
</protein>
<dbReference type="Proteomes" id="UP000054270">
    <property type="component" value="Unassembled WGS sequence"/>
</dbReference>
<gene>
    <name evidence="2" type="ORF">HYPSUDRAFT_197609</name>
</gene>
<dbReference type="AlphaFoldDB" id="A0A0D2MVQ9"/>
<feature type="region of interest" description="Disordered" evidence="1">
    <location>
        <begin position="52"/>
        <end position="100"/>
    </location>
</feature>
<feature type="region of interest" description="Disordered" evidence="1">
    <location>
        <begin position="146"/>
        <end position="282"/>
    </location>
</feature>
<keyword evidence="3" id="KW-1185">Reference proteome</keyword>
<feature type="compositionally biased region" description="Low complexity" evidence="1">
    <location>
        <begin position="308"/>
        <end position="319"/>
    </location>
</feature>
<feature type="region of interest" description="Disordered" evidence="1">
    <location>
        <begin position="1"/>
        <end position="34"/>
    </location>
</feature>
<reference evidence="3" key="1">
    <citation type="submission" date="2014-04" db="EMBL/GenBank/DDBJ databases">
        <title>Evolutionary Origins and Diversification of the Mycorrhizal Mutualists.</title>
        <authorList>
            <consortium name="DOE Joint Genome Institute"/>
            <consortium name="Mycorrhizal Genomics Consortium"/>
            <person name="Kohler A."/>
            <person name="Kuo A."/>
            <person name="Nagy L.G."/>
            <person name="Floudas D."/>
            <person name="Copeland A."/>
            <person name="Barry K.W."/>
            <person name="Cichocki N."/>
            <person name="Veneault-Fourrey C."/>
            <person name="LaButti K."/>
            <person name="Lindquist E.A."/>
            <person name="Lipzen A."/>
            <person name="Lundell T."/>
            <person name="Morin E."/>
            <person name="Murat C."/>
            <person name="Riley R."/>
            <person name="Ohm R."/>
            <person name="Sun H."/>
            <person name="Tunlid A."/>
            <person name="Henrissat B."/>
            <person name="Grigoriev I.V."/>
            <person name="Hibbett D.S."/>
            <person name="Martin F."/>
        </authorList>
    </citation>
    <scope>NUCLEOTIDE SEQUENCE [LARGE SCALE GENOMIC DNA]</scope>
    <source>
        <strain evidence="3">FD-334 SS-4</strain>
    </source>
</reference>
<evidence type="ECO:0000313" key="2">
    <source>
        <dbReference type="EMBL" id="KJA28063.1"/>
    </source>
</evidence>